<evidence type="ECO:0008006" key="10">
    <source>
        <dbReference type="Google" id="ProtNLM"/>
    </source>
</evidence>
<feature type="compositionally biased region" description="Polar residues" evidence="6">
    <location>
        <begin position="66"/>
        <end position="82"/>
    </location>
</feature>
<keyword evidence="5" id="KW-0325">Glycoprotein</keyword>
<sequence length="412" mass="46146">MLSPTPVSLFCALLLCFPLAIVFTIITPTTTTIGGAATTIPLPITTTSCGGATIPIPIRTTTNRTSATNPLPTFKNPQKINNKTTTSPPPPPSRRRHRKSPAESDDDSLFRVAARVNPSPKSPKKLAFMFLTTTPLPLSPLWEIYFNHTPPNLYNLYIHADPTFPYDPPFSGVFSNRVIPSSKPTRRYSPTLISAARRLLSHALLHDPSNSMFALLSPSCIPLHSFNFTYKTLIRSTKSFIEILKHEVGAWDRWAARGEDVMMPEVPFGDFRIGSQFFVLTRKHARIVVGDRRLWGKFKLPCLKEDTCYPEEHYFATLMSMKDPRGCVNATLTHVDWRGRHDGHPRTYNASVVGPKLIMSLRKARPRYGFDGINGSDSSVTKRRDPFLFARKFSADSIQPLLSMASDVIFKD</sequence>
<proteinExistence type="predicted"/>
<evidence type="ECO:0000256" key="2">
    <source>
        <dbReference type="ARBA" id="ARBA00022676"/>
    </source>
</evidence>
<reference evidence="8 9" key="1">
    <citation type="journal article" date="2018" name="Proc. Natl. Acad. Sci. U.S.A.">
        <title>Draft genome sequence of Camellia sinensis var. sinensis provides insights into the evolution of the tea genome and tea quality.</title>
        <authorList>
            <person name="Wei C."/>
            <person name="Yang H."/>
            <person name="Wang S."/>
            <person name="Zhao J."/>
            <person name="Liu C."/>
            <person name="Gao L."/>
            <person name="Xia E."/>
            <person name="Lu Y."/>
            <person name="Tai Y."/>
            <person name="She G."/>
            <person name="Sun J."/>
            <person name="Cao H."/>
            <person name="Tong W."/>
            <person name="Gao Q."/>
            <person name="Li Y."/>
            <person name="Deng W."/>
            <person name="Jiang X."/>
            <person name="Wang W."/>
            <person name="Chen Q."/>
            <person name="Zhang S."/>
            <person name="Li H."/>
            <person name="Wu J."/>
            <person name="Wang P."/>
            <person name="Li P."/>
            <person name="Shi C."/>
            <person name="Zheng F."/>
            <person name="Jian J."/>
            <person name="Huang B."/>
            <person name="Shan D."/>
            <person name="Shi M."/>
            <person name="Fang C."/>
            <person name="Yue Y."/>
            <person name="Li F."/>
            <person name="Li D."/>
            <person name="Wei S."/>
            <person name="Han B."/>
            <person name="Jiang C."/>
            <person name="Yin Y."/>
            <person name="Xia T."/>
            <person name="Zhang Z."/>
            <person name="Bennetzen J.L."/>
            <person name="Zhao S."/>
            <person name="Wan X."/>
        </authorList>
    </citation>
    <scope>NUCLEOTIDE SEQUENCE [LARGE SCALE GENOMIC DNA]</scope>
    <source>
        <strain evidence="9">cv. Shuchazao</strain>
        <tissue evidence="8">Leaf</tissue>
    </source>
</reference>
<dbReference type="GO" id="GO:0016757">
    <property type="term" value="F:glycosyltransferase activity"/>
    <property type="evidence" value="ECO:0007669"/>
    <property type="project" value="UniProtKB-KW"/>
</dbReference>
<keyword evidence="2" id="KW-0328">Glycosyltransferase</keyword>
<comment type="caution">
    <text evidence="8">The sequence shown here is derived from an EMBL/GenBank/DDBJ whole genome shotgun (WGS) entry which is preliminary data.</text>
</comment>
<dbReference type="InterPro" id="IPR044174">
    <property type="entry name" value="BC10-like"/>
</dbReference>
<name>A0A4S4DJ19_CAMSN</name>
<organism evidence="8 9">
    <name type="scientific">Camellia sinensis var. sinensis</name>
    <name type="common">China tea</name>
    <dbReference type="NCBI Taxonomy" id="542762"/>
    <lineage>
        <taxon>Eukaryota</taxon>
        <taxon>Viridiplantae</taxon>
        <taxon>Streptophyta</taxon>
        <taxon>Embryophyta</taxon>
        <taxon>Tracheophyta</taxon>
        <taxon>Spermatophyta</taxon>
        <taxon>Magnoliopsida</taxon>
        <taxon>eudicotyledons</taxon>
        <taxon>Gunneridae</taxon>
        <taxon>Pentapetalae</taxon>
        <taxon>asterids</taxon>
        <taxon>Ericales</taxon>
        <taxon>Theaceae</taxon>
        <taxon>Camellia</taxon>
    </lineage>
</organism>
<keyword evidence="3" id="KW-0808">Transferase</keyword>
<dbReference type="GO" id="GO:0016020">
    <property type="term" value="C:membrane"/>
    <property type="evidence" value="ECO:0007669"/>
    <property type="project" value="UniProtKB-SubCell"/>
</dbReference>
<evidence type="ECO:0000256" key="4">
    <source>
        <dbReference type="ARBA" id="ARBA00023136"/>
    </source>
</evidence>
<evidence type="ECO:0000313" key="8">
    <source>
        <dbReference type="EMBL" id="THG02848.1"/>
    </source>
</evidence>
<gene>
    <name evidence="8" type="ORF">TEA_021772</name>
</gene>
<evidence type="ECO:0000256" key="7">
    <source>
        <dbReference type="SAM" id="SignalP"/>
    </source>
</evidence>
<dbReference type="EMBL" id="SDRB02011105">
    <property type="protein sequence ID" value="THG02848.1"/>
    <property type="molecule type" value="Genomic_DNA"/>
</dbReference>
<dbReference type="Pfam" id="PF02485">
    <property type="entry name" value="Branch"/>
    <property type="match status" value="1"/>
</dbReference>
<dbReference type="Proteomes" id="UP000306102">
    <property type="component" value="Unassembled WGS sequence"/>
</dbReference>
<accession>A0A4S4DJ19</accession>
<feature type="region of interest" description="Disordered" evidence="6">
    <location>
        <begin position="55"/>
        <end position="110"/>
    </location>
</feature>
<keyword evidence="4" id="KW-0472">Membrane</keyword>
<keyword evidence="9" id="KW-1185">Reference proteome</keyword>
<dbReference type="AlphaFoldDB" id="A0A4S4DJ19"/>
<evidence type="ECO:0000256" key="6">
    <source>
        <dbReference type="SAM" id="MobiDB-lite"/>
    </source>
</evidence>
<protein>
    <recommendedName>
        <fullName evidence="10">Core-2/I-branching beta-1,6-N-acetylglucosaminyltransferase family protein</fullName>
    </recommendedName>
</protein>
<dbReference type="PANTHER" id="PTHR31042:SF60">
    <property type="entry name" value="CORE-2_I-BRANCHING BETA-1,6-N-ACETYLGLUCOSAMINYLTRANSFERASE FAMILY PROTEIN"/>
    <property type="match status" value="1"/>
</dbReference>
<evidence type="ECO:0000256" key="3">
    <source>
        <dbReference type="ARBA" id="ARBA00022679"/>
    </source>
</evidence>
<feature type="compositionally biased region" description="Low complexity" evidence="6">
    <location>
        <begin position="55"/>
        <end position="65"/>
    </location>
</feature>
<evidence type="ECO:0000256" key="1">
    <source>
        <dbReference type="ARBA" id="ARBA00004606"/>
    </source>
</evidence>
<keyword evidence="7" id="KW-0732">Signal</keyword>
<feature type="chain" id="PRO_5020479971" description="Core-2/I-branching beta-1,6-N-acetylglucosaminyltransferase family protein" evidence="7">
    <location>
        <begin position="25"/>
        <end position="412"/>
    </location>
</feature>
<dbReference type="PANTHER" id="PTHR31042">
    <property type="entry name" value="CORE-2/I-BRANCHING BETA-1,6-N-ACETYLGLUCOSAMINYLTRANSFERASE FAMILY PROTEIN-RELATED"/>
    <property type="match status" value="1"/>
</dbReference>
<dbReference type="InterPro" id="IPR003406">
    <property type="entry name" value="Glyco_trans_14"/>
</dbReference>
<comment type="subcellular location">
    <subcellularLocation>
        <location evidence="1">Membrane</location>
        <topology evidence="1">Single-pass type II membrane protein</topology>
    </subcellularLocation>
</comment>
<evidence type="ECO:0000256" key="5">
    <source>
        <dbReference type="ARBA" id="ARBA00023180"/>
    </source>
</evidence>
<feature type="signal peptide" evidence="7">
    <location>
        <begin position="1"/>
        <end position="24"/>
    </location>
</feature>
<evidence type="ECO:0000313" key="9">
    <source>
        <dbReference type="Proteomes" id="UP000306102"/>
    </source>
</evidence>